<gene>
    <name evidence="1" type="ORF">ACEG43_45030</name>
</gene>
<evidence type="ECO:0000313" key="2">
    <source>
        <dbReference type="Proteomes" id="UP001571476"/>
    </source>
</evidence>
<organism evidence="1 2">
    <name type="scientific">Streptomyces aureus</name>
    <dbReference type="NCBI Taxonomy" id="193461"/>
    <lineage>
        <taxon>Bacteria</taxon>
        <taxon>Bacillati</taxon>
        <taxon>Actinomycetota</taxon>
        <taxon>Actinomycetes</taxon>
        <taxon>Kitasatosporales</taxon>
        <taxon>Streptomycetaceae</taxon>
        <taxon>Streptomyces</taxon>
    </lineage>
</organism>
<comment type="caution">
    <text evidence="1">The sequence shown here is derived from an EMBL/GenBank/DDBJ whole genome shotgun (WGS) entry which is preliminary data.</text>
</comment>
<proteinExistence type="predicted"/>
<accession>A0ABV4T143</accession>
<reference evidence="1 2" key="1">
    <citation type="submission" date="2024-08" db="EMBL/GenBank/DDBJ databases">
        <title>Genome sequence of Streptomyces aureus CACIA-1.46HGO.</title>
        <authorList>
            <person name="Evangelista-Martinez Z."/>
        </authorList>
    </citation>
    <scope>NUCLEOTIDE SEQUENCE [LARGE SCALE GENOMIC DNA]</scope>
    <source>
        <strain evidence="1 2">CACIA-1.46HGO</strain>
    </source>
</reference>
<sequence length="86" mass="9574">MALCEHCTLADTLAHLLDDGTGRVAPEFLPLVKILLEMDRPNSRLIWLRNPNLVRLLHGLATGSIPLTHDGLHQETPWRTVSHPPA</sequence>
<dbReference type="EMBL" id="JBGOSP010000054">
    <property type="protein sequence ID" value="MFA3843211.1"/>
    <property type="molecule type" value="Genomic_DNA"/>
</dbReference>
<evidence type="ECO:0000313" key="1">
    <source>
        <dbReference type="EMBL" id="MFA3843211.1"/>
    </source>
</evidence>
<protein>
    <submittedName>
        <fullName evidence="1">Uncharacterized protein</fullName>
    </submittedName>
</protein>
<keyword evidence="2" id="KW-1185">Reference proteome</keyword>
<dbReference type="Proteomes" id="UP001571476">
    <property type="component" value="Unassembled WGS sequence"/>
</dbReference>
<dbReference type="RefSeq" id="WP_372567064.1">
    <property type="nucleotide sequence ID" value="NZ_JBGOSP010000054.1"/>
</dbReference>
<name>A0ABV4T143_9ACTN</name>